<dbReference type="OrthoDB" id="1929172at2759"/>
<dbReference type="AlphaFoldDB" id="A0A6A5C622"/>
<dbReference type="PANTHER" id="PTHR22811">
    <property type="entry name" value="TRANSMEMBRANE EMP24 DOMAIN-CONTAINING PROTEIN"/>
    <property type="match status" value="1"/>
</dbReference>
<dbReference type="InterPro" id="IPR036598">
    <property type="entry name" value="GOLD_dom_sf"/>
</dbReference>
<keyword evidence="5 9" id="KW-1133">Transmembrane helix</keyword>
<evidence type="ECO:0000256" key="9">
    <source>
        <dbReference type="SAM" id="Phobius"/>
    </source>
</evidence>
<evidence type="ECO:0000313" key="13">
    <source>
        <dbReference type="Proteomes" id="UP000444721"/>
    </source>
</evidence>
<dbReference type="EMBL" id="VFQX01000017">
    <property type="protein sequence ID" value="KAF0980769.1"/>
    <property type="molecule type" value="Genomic_DNA"/>
</dbReference>
<comment type="caution">
    <text evidence="12">The sequence shown here is derived from an EMBL/GenBank/DDBJ whole genome shotgun (WGS) entry which is preliminary data.</text>
</comment>
<keyword evidence="3 8" id="KW-0812">Transmembrane</keyword>
<keyword evidence="6 9" id="KW-0472">Membrane</keyword>
<keyword evidence="4 10" id="KW-0732">Signal</keyword>
<proteinExistence type="inferred from homology"/>
<feature type="signal peptide" evidence="10">
    <location>
        <begin position="1"/>
        <end position="25"/>
    </location>
</feature>
<feature type="transmembrane region" description="Helical" evidence="9">
    <location>
        <begin position="175"/>
        <end position="195"/>
    </location>
</feature>
<evidence type="ECO:0000256" key="5">
    <source>
        <dbReference type="ARBA" id="ARBA00022989"/>
    </source>
</evidence>
<dbReference type="RefSeq" id="XP_044565482.1">
    <property type="nucleotide sequence ID" value="XM_044703862.1"/>
</dbReference>
<dbReference type="Pfam" id="PF01105">
    <property type="entry name" value="EMP24_GP25L"/>
    <property type="match status" value="1"/>
</dbReference>
<comment type="subcellular location">
    <subcellularLocation>
        <location evidence="7">Endomembrane system</location>
        <topology evidence="7">Single-pass membrane protein</topology>
    </subcellularLocation>
    <subcellularLocation>
        <location evidence="1 8">Membrane</location>
        <topology evidence="1 8">Single-pass type I membrane protein</topology>
    </subcellularLocation>
</comment>
<sequence>MKPSIATTAAIVLIVIAASIGLVHGLTYTLDPAEERCFFESIDKPSKLSLKFQVIKGGFLDVDLVVFDPDGEILHQQERESEGKFSVNAEKRGIYKFCFSNKISTLTPKTVSFHISVGDFVDANIAKLDQLNPIEQTIMKLSEGLSHIQNEQQEFRSREAAHRNICEATNERVTYYNIFSIFLLVCLSGVQVYYLRRWFEVKREI</sequence>
<protein>
    <recommendedName>
        <fullName evidence="11">GOLD domain-containing protein</fullName>
    </recommendedName>
</protein>
<evidence type="ECO:0000256" key="7">
    <source>
        <dbReference type="ARBA" id="ARBA00037847"/>
    </source>
</evidence>
<evidence type="ECO:0000256" key="3">
    <source>
        <dbReference type="ARBA" id="ARBA00022692"/>
    </source>
</evidence>
<evidence type="ECO:0000256" key="10">
    <source>
        <dbReference type="SAM" id="SignalP"/>
    </source>
</evidence>
<dbReference type="VEuPathDB" id="AmoebaDB:NF0028350"/>
<dbReference type="Proteomes" id="UP000444721">
    <property type="component" value="Unassembled WGS sequence"/>
</dbReference>
<dbReference type="PROSITE" id="PS50866">
    <property type="entry name" value="GOLD"/>
    <property type="match status" value="1"/>
</dbReference>
<comment type="similarity">
    <text evidence="2 8">Belongs to the EMP24/GP25L family.</text>
</comment>
<dbReference type="SMART" id="SM01190">
    <property type="entry name" value="EMP24_GP25L"/>
    <property type="match status" value="1"/>
</dbReference>
<dbReference type="OMA" id="MQVRDRN"/>
<evidence type="ECO:0000256" key="2">
    <source>
        <dbReference type="ARBA" id="ARBA00007104"/>
    </source>
</evidence>
<dbReference type="VEuPathDB" id="AmoebaDB:FDP41_013252"/>
<name>A0A6A5C622_NAEFO</name>
<dbReference type="GeneID" id="68120467"/>
<evidence type="ECO:0000259" key="11">
    <source>
        <dbReference type="PROSITE" id="PS50866"/>
    </source>
</evidence>
<dbReference type="InterPro" id="IPR015720">
    <property type="entry name" value="Emp24-like"/>
</dbReference>
<dbReference type="Gene3D" id="2.60.120.680">
    <property type="entry name" value="GOLD domain"/>
    <property type="match status" value="1"/>
</dbReference>
<reference evidence="12 13" key="1">
    <citation type="journal article" date="2019" name="Sci. Rep.">
        <title>Nanopore sequencing improves the draft genome of the human pathogenic amoeba Naegleria fowleri.</title>
        <authorList>
            <person name="Liechti N."/>
            <person name="Schurch N."/>
            <person name="Bruggmann R."/>
            <person name="Wittwer M."/>
        </authorList>
    </citation>
    <scope>NUCLEOTIDE SEQUENCE [LARGE SCALE GENOMIC DNA]</scope>
    <source>
        <strain evidence="12 13">ATCC 30894</strain>
    </source>
</reference>
<dbReference type="InterPro" id="IPR009038">
    <property type="entry name" value="GOLD_dom"/>
</dbReference>
<feature type="chain" id="PRO_5025570373" description="GOLD domain-containing protein" evidence="10">
    <location>
        <begin position="26"/>
        <end position="205"/>
    </location>
</feature>
<evidence type="ECO:0000256" key="6">
    <source>
        <dbReference type="ARBA" id="ARBA00023136"/>
    </source>
</evidence>
<dbReference type="VEuPathDB" id="AmoebaDB:NfTy_036460"/>
<gene>
    <name evidence="12" type="ORF">FDP41_013252</name>
</gene>
<dbReference type="GO" id="GO:0012505">
    <property type="term" value="C:endomembrane system"/>
    <property type="evidence" value="ECO:0007669"/>
    <property type="project" value="UniProtKB-SubCell"/>
</dbReference>
<keyword evidence="13" id="KW-1185">Reference proteome</keyword>
<organism evidence="12 13">
    <name type="scientific">Naegleria fowleri</name>
    <name type="common">Brain eating amoeba</name>
    <dbReference type="NCBI Taxonomy" id="5763"/>
    <lineage>
        <taxon>Eukaryota</taxon>
        <taxon>Discoba</taxon>
        <taxon>Heterolobosea</taxon>
        <taxon>Tetramitia</taxon>
        <taxon>Eutetramitia</taxon>
        <taxon>Vahlkampfiidae</taxon>
        <taxon>Naegleria</taxon>
    </lineage>
</organism>
<dbReference type="SUPFAM" id="SSF101576">
    <property type="entry name" value="Supernatant protein factor (SPF), C-terminal domain"/>
    <property type="match status" value="1"/>
</dbReference>
<dbReference type="GO" id="GO:0016020">
    <property type="term" value="C:membrane"/>
    <property type="evidence" value="ECO:0007669"/>
    <property type="project" value="UniProtKB-SubCell"/>
</dbReference>
<feature type="domain" description="GOLD" evidence="11">
    <location>
        <begin position="35"/>
        <end position="117"/>
    </location>
</feature>
<accession>A0A6A5C622</accession>
<evidence type="ECO:0000256" key="1">
    <source>
        <dbReference type="ARBA" id="ARBA00004479"/>
    </source>
</evidence>
<evidence type="ECO:0000256" key="8">
    <source>
        <dbReference type="RuleBase" id="RU003827"/>
    </source>
</evidence>
<evidence type="ECO:0000256" key="4">
    <source>
        <dbReference type="ARBA" id="ARBA00022729"/>
    </source>
</evidence>
<evidence type="ECO:0000313" key="12">
    <source>
        <dbReference type="EMBL" id="KAF0980769.1"/>
    </source>
</evidence>